<reference evidence="3" key="1">
    <citation type="submission" date="2025-08" db="UniProtKB">
        <authorList>
            <consortium name="RefSeq"/>
        </authorList>
    </citation>
    <scope>IDENTIFICATION</scope>
</reference>
<dbReference type="Proteomes" id="UP000694888">
    <property type="component" value="Unplaced"/>
</dbReference>
<sequence>MNTNGLELRTNLRVVNLTYSSELSDQRTPAFQYHAFLFCQDMRMFYAKTRYADRFFDCGVDQFTANPVRIHFYLVFRGTDLDGLPDSVVSVIRRFGDPVYYQMYLTYLVGDLLVLPEKLPEDPSVYPTNITVLPTSTMYTSASSSLIDTTPTPTVTAIDTPDGIMLILYYEVYNLTFTYDLRNPESQTFLKHKIAVCDDLWRWYMGSDSPFRIIYRACDLTSFNNDPTGVTFT</sequence>
<dbReference type="Gene3D" id="3.30.70.960">
    <property type="entry name" value="SEA domain"/>
    <property type="match status" value="1"/>
</dbReference>
<organism evidence="2 3">
    <name type="scientific">Aplysia californica</name>
    <name type="common">California sea hare</name>
    <dbReference type="NCBI Taxonomy" id="6500"/>
    <lineage>
        <taxon>Eukaryota</taxon>
        <taxon>Metazoa</taxon>
        <taxon>Spiralia</taxon>
        <taxon>Lophotrochozoa</taxon>
        <taxon>Mollusca</taxon>
        <taxon>Gastropoda</taxon>
        <taxon>Heterobranchia</taxon>
        <taxon>Euthyneura</taxon>
        <taxon>Tectipleura</taxon>
        <taxon>Aplysiida</taxon>
        <taxon>Aplysioidea</taxon>
        <taxon>Aplysiidae</taxon>
        <taxon>Aplysia</taxon>
    </lineage>
</organism>
<feature type="domain" description="SEA" evidence="1">
    <location>
        <begin position="9"/>
        <end position="78"/>
    </location>
</feature>
<dbReference type="Pfam" id="PF01390">
    <property type="entry name" value="SEA"/>
    <property type="match status" value="1"/>
</dbReference>
<dbReference type="InterPro" id="IPR036364">
    <property type="entry name" value="SEA_dom_sf"/>
</dbReference>
<proteinExistence type="predicted"/>
<evidence type="ECO:0000313" key="3">
    <source>
        <dbReference type="RefSeq" id="XP_035828238.1"/>
    </source>
</evidence>
<protein>
    <submittedName>
        <fullName evidence="3">Uncharacterized protein LOC118478548</fullName>
    </submittedName>
</protein>
<evidence type="ECO:0000313" key="2">
    <source>
        <dbReference type="Proteomes" id="UP000694888"/>
    </source>
</evidence>
<name>A0ABM1W0P5_APLCA</name>
<accession>A0ABM1W0P5</accession>
<dbReference type="SUPFAM" id="SSF82671">
    <property type="entry name" value="SEA domain"/>
    <property type="match status" value="2"/>
</dbReference>
<evidence type="ECO:0000259" key="1">
    <source>
        <dbReference type="Pfam" id="PF01390"/>
    </source>
</evidence>
<dbReference type="GeneID" id="118478548"/>
<feature type="non-terminal residue" evidence="3">
    <location>
        <position position="233"/>
    </location>
</feature>
<dbReference type="RefSeq" id="XP_035828238.1">
    <property type="nucleotide sequence ID" value="XM_035972345.1"/>
</dbReference>
<gene>
    <name evidence="3" type="primary">LOC118478548</name>
</gene>
<dbReference type="InterPro" id="IPR000082">
    <property type="entry name" value="SEA_dom"/>
</dbReference>
<keyword evidence="2" id="KW-1185">Reference proteome</keyword>